<evidence type="ECO:0000256" key="2">
    <source>
        <dbReference type="ARBA" id="ARBA00010617"/>
    </source>
</evidence>
<dbReference type="Gene3D" id="1.10.630.10">
    <property type="entry name" value="Cytochrome P450"/>
    <property type="match status" value="1"/>
</dbReference>
<evidence type="ECO:0000256" key="7">
    <source>
        <dbReference type="SAM" id="MobiDB-lite"/>
    </source>
</evidence>
<sequence>MPFTQEADATGDDWPRYFNKTLVTMIRPEMLQTKVPLLRSDVSATFDRLAAQSASASAPEWCVTDAFDTIYHLLFQLLSRIVGATEVSEDIHLARKMLSVFEKFESSNSTTGIIFPWLRVFTPSYILRMVLGTVLYINFNRIINERKRTGRREDDALQYLLDQDTKLDVIIKFQISAVWAALLTTGANGTWLLVLLASNPTWQARCRTELNHALSKHRTRPAQSATDVLDSLTLEDWESSFPVLDACLRETMRVAMPGAVFRQNTSGGDIPLGTTGEVVPDGSFATFLVDDVHMDPEYYPDPERFDPGRFLERGRGKKGLEITLIVAYFMARFDFELSDKQGNPSKEMPQLPGRNEHTAKKSKVPVYLRYKPRV</sequence>
<dbReference type="CDD" id="cd00302">
    <property type="entry name" value="cytochrome_P450"/>
    <property type="match status" value="1"/>
</dbReference>
<keyword evidence="8" id="KW-0472">Membrane</keyword>
<dbReference type="AlphaFoldDB" id="A0AAD4HWS0"/>
<dbReference type="InterPro" id="IPR002403">
    <property type="entry name" value="Cyt_P450_E_grp-IV"/>
</dbReference>
<accession>A0AAD4HWS0</accession>
<evidence type="ECO:0000256" key="5">
    <source>
        <dbReference type="ARBA" id="ARBA00023004"/>
    </source>
</evidence>
<keyword evidence="6" id="KW-0560">Oxidoreductase</keyword>
<feature type="transmembrane region" description="Helical" evidence="8">
    <location>
        <begin position="125"/>
        <end position="143"/>
    </location>
</feature>
<evidence type="ECO:0000256" key="4">
    <source>
        <dbReference type="ARBA" id="ARBA00022723"/>
    </source>
</evidence>
<evidence type="ECO:0000256" key="3">
    <source>
        <dbReference type="ARBA" id="ARBA00022617"/>
    </source>
</evidence>
<evidence type="ECO:0000256" key="6">
    <source>
        <dbReference type="ARBA" id="ARBA00023033"/>
    </source>
</evidence>
<dbReference type="InterPro" id="IPR050529">
    <property type="entry name" value="CYP450_sterol_14alpha_dmase"/>
</dbReference>
<comment type="caution">
    <text evidence="9">The sequence shown here is derived from an EMBL/GenBank/DDBJ whole genome shotgun (WGS) entry which is preliminary data.</text>
</comment>
<evidence type="ECO:0008006" key="11">
    <source>
        <dbReference type="Google" id="ProtNLM"/>
    </source>
</evidence>
<dbReference type="GO" id="GO:0004497">
    <property type="term" value="F:monooxygenase activity"/>
    <property type="evidence" value="ECO:0007669"/>
    <property type="project" value="UniProtKB-KW"/>
</dbReference>
<name>A0AAD4HWS0_9PEZI</name>
<dbReference type="GO" id="GO:0016705">
    <property type="term" value="F:oxidoreductase activity, acting on paired donors, with incorporation or reduction of molecular oxygen"/>
    <property type="evidence" value="ECO:0007669"/>
    <property type="project" value="InterPro"/>
</dbReference>
<dbReference type="InterPro" id="IPR001128">
    <property type="entry name" value="Cyt_P450"/>
</dbReference>
<keyword evidence="8" id="KW-0812">Transmembrane</keyword>
<dbReference type="GO" id="GO:0020037">
    <property type="term" value="F:heme binding"/>
    <property type="evidence" value="ECO:0007669"/>
    <property type="project" value="InterPro"/>
</dbReference>
<keyword evidence="4" id="KW-0479">Metal-binding</keyword>
<keyword evidence="5" id="KW-0408">Iron</keyword>
<evidence type="ECO:0000313" key="9">
    <source>
        <dbReference type="EMBL" id="KAG7286276.1"/>
    </source>
</evidence>
<dbReference type="GO" id="GO:0005506">
    <property type="term" value="F:iron ion binding"/>
    <property type="evidence" value="ECO:0007669"/>
    <property type="project" value="InterPro"/>
</dbReference>
<dbReference type="Proteomes" id="UP001197093">
    <property type="component" value="Unassembled WGS sequence"/>
</dbReference>
<evidence type="ECO:0000256" key="1">
    <source>
        <dbReference type="ARBA" id="ARBA00001971"/>
    </source>
</evidence>
<gene>
    <name evidence="9" type="ORF">NEMBOFW57_008584</name>
</gene>
<keyword evidence="8" id="KW-1133">Transmembrane helix</keyword>
<keyword evidence="3" id="KW-0349">Heme</keyword>
<protein>
    <recommendedName>
        <fullName evidence="11">Cytochrome P450</fullName>
    </recommendedName>
</protein>
<evidence type="ECO:0000313" key="10">
    <source>
        <dbReference type="Proteomes" id="UP001197093"/>
    </source>
</evidence>
<comment type="similarity">
    <text evidence="2">Belongs to the cytochrome P450 family.</text>
</comment>
<dbReference type="EMBL" id="JAHCVI010000004">
    <property type="protein sequence ID" value="KAG7286276.1"/>
    <property type="molecule type" value="Genomic_DNA"/>
</dbReference>
<dbReference type="InterPro" id="IPR036396">
    <property type="entry name" value="Cyt_P450_sf"/>
</dbReference>
<dbReference type="PANTHER" id="PTHR24304">
    <property type="entry name" value="CYTOCHROME P450 FAMILY 7"/>
    <property type="match status" value="1"/>
</dbReference>
<organism evidence="9 10">
    <name type="scientific">Staphylotrichum longicolle</name>
    <dbReference type="NCBI Taxonomy" id="669026"/>
    <lineage>
        <taxon>Eukaryota</taxon>
        <taxon>Fungi</taxon>
        <taxon>Dikarya</taxon>
        <taxon>Ascomycota</taxon>
        <taxon>Pezizomycotina</taxon>
        <taxon>Sordariomycetes</taxon>
        <taxon>Sordariomycetidae</taxon>
        <taxon>Sordariales</taxon>
        <taxon>Chaetomiaceae</taxon>
        <taxon>Staphylotrichum</taxon>
    </lineage>
</organism>
<proteinExistence type="inferred from homology"/>
<keyword evidence="6" id="KW-0503">Monooxygenase</keyword>
<dbReference type="SUPFAM" id="SSF48264">
    <property type="entry name" value="Cytochrome P450"/>
    <property type="match status" value="1"/>
</dbReference>
<evidence type="ECO:0000256" key="8">
    <source>
        <dbReference type="SAM" id="Phobius"/>
    </source>
</evidence>
<keyword evidence="10" id="KW-1185">Reference proteome</keyword>
<dbReference type="Pfam" id="PF00067">
    <property type="entry name" value="p450"/>
    <property type="match status" value="1"/>
</dbReference>
<comment type="cofactor">
    <cofactor evidence="1">
        <name>heme</name>
        <dbReference type="ChEBI" id="CHEBI:30413"/>
    </cofactor>
</comment>
<reference evidence="9" key="1">
    <citation type="submission" date="2023-02" db="EMBL/GenBank/DDBJ databases">
        <authorList>
            <person name="Palmer J.M."/>
        </authorList>
    </citation>
    <scope>NUCLEOTIDE SEQUENCE</scope>
    <source>
        <strain evidence="9">FW57</strain>
    </source>
</reference>
<dbReference type="PANTHER" id="PTHR24304:SF2">
    <property type="entry name" value="24-HYDROXYCHOLESTEROL 7-ALPHA-HYDROXYLASE"/>
    <property type="match status" value="1"/>
</dbReference>
<dbReference type="PRINTS" id="PR00465">
    <property type="entry name" value="EP450IV"/>
</dbReference>
<feature type="region of interest" description="Disordered" evidence="7">
    <location>
        <begin position="340"/>
        <end position="364"/>
    </location>
</feature>